<dbReference type="PANTHER" id="PTHR13847">
    <property type="entry name" value="SARCOSINE DEHYDROGENASE-RELATED"/>
    <property type="match status" value="1"/>
</dbReference>
<keyword evidence="2" id="KW-0560">Oxidoreductase</keyword>
<dbReference type="AlphaFoldDB" id="A0A2V4USZ8"/>
<evidence type="ECO:0000313" key="5">
    <source>
        <dbReference type="Proteomes" id="UP000247746"/>
    </source>
</evidence>
<evidence type="ECO:0000256" key="1">
    <source>
        <dbReference type="ARBA" id="ARBA00009410"/>
    </source>
</evidence>
<gene>
    <name evidence="4" type="ORF">DFP82_11420</name>
</gene>
<dbReference type="RefSeq" id="WP_110924362.1">
    <property type="nucleotide sequence ID" value="NZ_QJSU01000014.1"/>
</dbReference>
<sequence>MAPIIKPIINPATNLPHATTVVIIGGGIVGLTAALTLAERNVPVVVLEKGRIAGEQSSRNLGWIRKTNRLSDDVPLALASDKLWAEMSKRVGADVGYSQSGILFIGRTPAEIAGYESWHNSTQSLNLDSRMVTAKQIDQLVPNGRGKWAGGIYTASDGRAEPTLASSAIANAAIAKGAVIIENCAVRTLATKGGRVSGVITEQGEILCQEVLLAGGIWSRRFLGNLGVNLPTLPTICSVLKTKPMDIKFAPSVGAPDFSFRKHRDGGYIISQRGKLDAPLTIDHLLLGLKFLPALKGQHKFLKIGLGKYFWDDLRLARKWKEDSVSPFEKVRAMNPLSNEVLTGNALDNLRASWSGFEHAEIETQWAGVIDITPDSNPVIDRIDKIPGLTIATGFSGHGFGTSPAAGQLAADMVMQSDTPLIDPTPYRFSRF</sequence>
<evidence type="ECO:0000313" key="4">
    <source>
        <dbReference type="EMBL" id="PYE36511.1"/>
    </source>
</evidence>
<dbReference type="GO" id="GO:0005737">
    <property type="term" value="C:cytoplasm"/>
    <property type="evidence" value="ECO:0007669"/>
    <property type="project" value="TreeGrafter"/>
</dbReference>
<organism evidence="4 5">
    <name type="scientific">Psychrobacter fozii</name>
    <dbReference type="NCBI Taxonomy" id="198480"/>
    <lineage>
        <taxon>Bacteria</taxon>
        <taxon>Pseudomonadati</taxon>
        <taxon>Pseudomonadota</taxon>
        <taxon>Gammaproteobacteria</taxon>
        <taxon>Moraxellales</taxon>
        <taxon>Moraxellaceae</taxon>
        <taxon>Psychrobacter</taxon>
    </lineage>
</organism>
<dbReference type="Pfam" id="PF01266">
    <property type="entry name" value="DAO"/>
    <property type="match status" value="1"/>
</dbReference>
<feature type="domain" description="FAD dependent oxidoreductase" evidence="3">
    <location>
        <begin position="21"/>
        <end position="413"/>
    </location>
</feature>
<protein>
    <submittedName>
        <fullName evidence="4">Glycine/D-amino acid oxidase-like deaminating enzyme</fullName>
    </submittedName>
</protein>
<dbReference type="OrthoDB" id="9805337at2"/>
<comment type="similarity">
    <text evidence="1">Belongs to the DadA oxidoreductase family.</text>
</comment>
<comment type="caution">
    <text evidence="4">The sequence shown here is derived from an EMBL/GenBank/DDBJ whole genome shotgun (WGS) entry which is preliminary data.</text>
</comment>
<dbReference type="Proteomes" id="UP000247746">
    <property type="component" value="Unassembled WGS sequence"/>
</dbReference>
<name>A0A2V4USZ8_9GAMM</name>
<dbReference type="Gene3D" id="3.30.9.10">
    <property type="entry name" value="D-Amino Acid Oxidase, subunit A, domain 2"/>
    <property type="match status" value="2"/>
</dbReference>
<dbReference type="Gene3D" id="3.50.50.60">
    <property type="entry name" value="FAD/NAD(P)-binding domain"/>
    <property type="match status" value="2"/>
</dbReference>
<dbReference type="EMBL" id="QJSU01000014">
    <property type="protein sequence ID" value="PYE36511.1"/>
    <property type="molecule type" value="Genomic_DNA"/>
</dbReference>
<accession>A0A2V4USZ8</accession>
<dbReference type="SUPFAM" id="SSF51905">
    <property type="entry name" value="FAD/NAD(P)-binding domain"/>
    <property type="match status" value="1"/>
</dbReference>
<evidence type="ECO:0000256" key="2">
    <source>
        <dbReference type="ARBA" id="ARBA00023002"/>
    </source>
</evidence>
<dbReference type="InterPro" id="IPR006076">
    <property type="entry name" value="FAD-dep_OxRdtase"/>
</dbReference>
<evidence type="ECO:0000259" key="3">
    <source>
        <dbReference type="Pfam" id="PF01266"/>
    </source>
</evidence>
<dbReference type="GO" id="GO:0055130">
    <property type="term" value="P:D-alanine catabolic process"/>
    <property type="evidence" value="ECO:0007669"/>
    <property type="project" value="TreeGrafter"/>
</dbReference>
<reference evidence="4 5" key="1">
    <citation type="submission" date="2018-06" db="EMBL/GenBank/DDBJ databases">
        <title>Genomic Encyclopedia of Type Strains, Phase III (KMG-III): the genomes of soil and plant-associated and newly described type strains.</title>
        <authorList>
            <person name="Whitman W."/>
        </authorList>
    </citation>
    <scope>NUCLEOTIDE SEQUENCE [LARGE SCALE GENOMIC DNA]</scope>
    <source>
        <strain evidence="4 5">CECT 5889</strain>
    </source>
</reference>
<keyword evidence="5" id="KW-1185">Reference proteome</keyword>
<dbReference type="GO" id="GO:0008718">
    <property type="term" value="F:D-amino-acid dehydrogenase activity"/>
    <property type="evidence" value="ECO:0007669"/>
    <property type="project" value="TreeGrafter"/>
</dbReference>
<dbReference type="GO" id="GO:0005886">
    <property type="term" value="C:plasma membrane"/>
    <property type="evidence" value="ECO:0007669"/>
    <property type="project" value="TreeGrafter"/>
</dbReference>
<dbReference type="InterPro" id="IPR036188">
    <property type="entry name" value="FAD/NAD-bd_sf"/>
</dbReference>
<dbReference type="PANTHER" id="PTHR13847:SF280">
    <property type="entry name" value="D-AMINO ACID DEHYDROGENASE"/>
    <property type="match status" value="1"/>
</dbReference>
<proteinExistence type="inferred from homology"/>